<dbReference type="EMBL" id="BGPR01026168">
    <property type="protein sequence ID" value="GBN95686.1"/>
    <property type="molecule type" value="Genomic_DNA"/>
</dbReference>
<dbReference type="AlphaFoldDB" id="A0A4Y2T883"/>
<keyword evidence="2" id="KW-1185">Reference proteome</keyword>
<organism evidence="1 2">
    <name type="scientific">Araneus ventricosus</name>
    <name type="common">Orbweaver spider</name>
    <name type="synonym">Epeira ventricosa</name>
    <dbReference type="NCBI Taxonomy" id="182803"/>
    <lineage>
        <taxon>Eukaryota</taxon>
        <taxon>Metazoa</taxon>
        <taxon>Ecdysozoa</taxon>
        <taxon>Arthropoda</taxon>
        <taxon>Chelicerata</taxon>
        <taxon>Arachnida</taxon>
        <taxon>Araneae</taxon>
        <taxon>Araneomorphae</taxon>
        <taxon>Entelegynae</taxon>
        <taxon>Araneoidea</taxon>
        <taxon>Araneidae</taxon>
        <taxon>Araneus</taxon>
    </lineage>
</organism>
<protein>
    <submittedName>
        <fullName evidence="1">Uncharacterized protein</fullName>
    </submittedName>
</protein>
<accession>A0A4Y2T883</accession>
<name>A0A4Y2T883_ARAVE</name>
<evidence type="ECO:0000313" key="1">
    <source>
        <dbReference type="EMBL" id="GBN95686.1"/>
    </source>
</evidence>
<gene>
    <name evidence="1" type="ORF">AVEN_204861_1</name>
</gene>
<comment type="caution">
    <text evidence="1">The sequence shown here is derived from an EMBL/GenBank/DDBJ whole genome shotgun (WGS) entry which is preliminary data.</text>
</comment>
<dbReference type="OrthoDB" id="125347at2759"/>
<evidence type="ECO:0000313" key="2">
    <source>
        <dbReference type="Proteomes" id="UP000499080"/>
    </source>
</evidence>
<proteinExistence type="predicted"/>
<dbReference type="Proteomes" id="UP000499080">
    <property type="component" value="Unassembled WGS sequence"/>
</dbReference>
<sequence>MAVKAWNCVEAKAIANCSKKLGFLKKVEVRNSNDVEKNLNDTHAVDSINKEWRLISNALQVDPLTTFQDSVEIYQNGEMCGDLIDADIVREVRSPSEEEYDSKYEPIPKITLKEALSPMKTMPAFILSMPEMTTDTFRAFSHLENVIDSEKNRNKNQTVLDRYFKQSRVS</sequence>
<reference evidence="1 2" key="1">
    <citation type="journal article" date="2019" name="Sci. Rep.">
        <title>Orb-weaving spider Araneus ventricosus genome elucidates the spidroin gene catalogue.</title>
        <authorList>
            <person name="Kono N."/>
            <person name="Nakamura H."/>
            <person name="Ohtoshi R."/>
            <person name="Moran D.A.P."/>
            <person name="Shinohara A."/>
            <person name="Yoshida Y."/>
            <person name="Fujiwara M."/>
            <person name="Mori M."/>
            <person name="Tomita M."/>
            <person name="Arakawa K."/>
        </authorList>
    </citation>
    <scope>NUCLEOTIDE SEQUENCE [LARGE SCALE GENOMIC DNA]</scope>
</reference>